<name>A0A4Y9QS54_9BACT</name>
<dbReference type="EMBL" id="SPSB01000003">
    <property type="protein sequence ID" value="TFV94688.1"/>
    <property type="molecule type" value="Genomic_DNA"/>
</dbReference>
<reference evidence="4 5" key="1">
    <citation type="submission" date="2019-03" db="EMBL/GenBank/DDBJ databases">
        <title>Algoriphagus sp. nov, a new strain isolated from root system soil of mangrove plant Kandelia.</title>
        <authorList>
            <person name="Yin Q."/>
            <person name="Wang K."/>
            <person name="Song Z."/>
        </authorList>
    </citation>
    <scope>NUCLEOTIDE SEQUENCE [LARGE SCALE GENOMIC DNA]</scope>
    <source>
        <strain evidence="4 5">XY-J91</strain>
    </source>
</reference>
<evidence type="ECO:0000259" key="3">
    <source>
        <dbReference type="Pfam" id="PF17482"/>
    </source>
</evidence>
<proteinExistence type="inferred from homology"/>
<dbReference type="PANTHER" id="PTHR35861:SF1">
    <property type="entry name" value="PHAGE TAIL SHEATH PROTEIN"/>
    <property type="match status" value="1"/>
</dbReference>
<organism evidence="4 5">
    <name type="scientific">Algoriphagus kandeliae</name>
    <dbReference type="NCBI Taxonomy" id="2562278"/>
    <lineage>
        <taxon>Bacteria</taxon>
        <taxon>Pseudomonadati</taxon>
        <taxon>Bacteroidota</taxon>
        <taxon>Cytophagia</taxon>
        <taxon>Cytophagales</taxon>
        <taxon>Cyclobacteriaceae</taxon>
        <taxon>Algoriphagus</taxon>
    </lineage>
</organism>
<dbReference type="Pfam" id="PF04984">
    <property type="entry name" value="Phage_sheath_1"/>
    <property type="match status" value="1"/>
</dbReference>
<keyword evidence="5" id="KW-1185">Reference proteome</keyword>
<dbReference type="RefSeq" id="WP_135074264.1">
    <property type="nucleotide sequence ID" value="NZ_SPSB01000003.1"/>
</dbReference>
<dbReference type="InterPro" id="IPR020287">
    <property type="entry name" value="Tail_sheath_C"/>
</dbReference>
<gene>
    <name evidence="4" type="ORF">E4S40_11815</name>
</gene>
<comment type="similarity">
    <text evidence="1">Belongs to the myoviridae tail sheath protein family.</text>
</comment>
<dbReference type="Gene3D" id="3.40.50.11780">
    <property type="match status" value="1"/>
</dbReference>
<dbReference type="AlphaFoldDB" id="A0A4Y9QS54"/>
<sequence length="490" mass="54238">MSKKIYQTPGIYVEEVSFSALSIAPVETAIPAFIGYTEKAEANSQSLINQPIKVNSLFEFQIYFGGAYVPKFDLVPASSIDPNSISIANRSLSVQLKPNQRTFLFQAIYDFFNNGGVACYIVSVGTFAGQKEVEIKKEELLGMSNSSGLKALEDFREPSILVVPDAVVLGRECHDVYREMLSHCKKEGNRFSIFDIFNGFEERNTSNDCIDQFRNEIGSSDLSFGAAYYPWVDRFESQIPISFENLDPSIDLSAILLEQKAQDVLNMSGISDKDLHRALIQVSSTYQQLLKAMANKLKAVPVAGAVAGVYSSTDISRGVWKAPAGESINGFEKPTIALNNAQQEDLNRGGPAGKSINAIRKFQGRGVVVWGGRTLAGNDNEWRYVSVKRTYLMVEESIKNGLKAFVFEPNDANTWMQIKSLCEGFLQGFWQQGTFSGTTPKDAYFVRVGLGQTMTQQDILEGKLIVEIGMALVRPAEFIILRLALKMETS</sequence>
<feature type="domain" description="Tail sheath protein C-terminal" evidence="3">
    <location>
        <begin position="379"/>
        <end position="484"/>
    </location>
</feature>
<dbReference type="Proteomes" id="UP000297647">
    <property type="component" value="Unassembled WGS sequence"/>
</dbReference>
<dbReference type="Pfam" id="PF17482">
    <property type="entry name" value="Phage_sheath_1C"/>
    <property type="match status" value="1"/>
</dbReference>
<dbReference type="InterPro" id="IPR035089">
    <property type="entry name" value="Phage_sheath_subtilisin"/>
</dbReference>
<comment type="caution">
    <text evidence="4">The sequence shown here is derived from an EMBL/GenBank/DDBJ whole genome shotgun (WGS) entry which is preliminary data.</text>
</comment>
<evidence type="ECO:0000313" key="4">
    <source>
        <dbReference type="EMBL" id="TFV94688.1"/>
    </source>
</evidence>
<feature type="domain" description="Tail sheath protein subtilisin-like" evidence="2">
    <location>
        <begin position="295"/>
        <end position="375"/>
    </location>
</feature>
<evidence type="ECO:0000313" key="5">
    <source>
        <dbReference type="Proteomes" id="UP000297647"/>
    </source>
</evidence>
<dbReference type="OrthoDB" id="9767864at2"/>
<dbReference type="InterPro" id="IPR052042">
    <property type="entry name" value="Tail_sheath_structural"/>
</dbReference>
<dbReference type="PANTHER" id="PTHR35861">
    <property type="match status" value="1"/>
</dbReference>
<evidence type="ECO:0000256" key="1">
    <source>
        <dbReference type="ARBA" id="ARBA00008005"/>
    </source>
</evidence>
<protein>
    <submittedName>
        <fullName evidence="4">Phage tail sheath family protein</fullName>
    </submittedName>
</protein>
<evidence type="ECO:0000259" key="2">
    <source>
        <dbReference type="Pfam" id="PF04984"/>
    </source>
</evidence>
<accession>A0A4Y9QS54</accession>